<comment type="caution">
    <text evidence="14">The sequence shown here is derived from an EMBL/GenBank/DDBJ whole genome shotgun (WGS) entry which is preliminary data.</text>
</comment>
<dbReference type="RefSeq" id="WP_236664876.1">
    <property type="nucleotide sequence ID" value="NZ_JAERQG010000001.1"/>
</dbReference>
<evidence type="ECO:0000256" key="6">
    <source>
        <dbReference type="ARBA" id="ARBA00023077"/>
    </source>
</evidence>
<evidence type="ECO:0000256" key="3">
    <source>
        <dbReference type="ARBA" id="ARBA00022452"/>
    </source>
</evidence>
<evidence type="ECO:0000256" key="8">
    <source>
        <dbReference type="ARBA" id="ARBA00023237"/>
    </source>
</evidence>
<keyword evidence="6 10" id="KW-0798">TonB box</keyword>
<dbReference type="Gene3D" id="2.40.170.20">
    <property type="entry name" value="TonB-dependent receptor, beta-barrel domain"/>
    <property type="match status" value="1"/>
</dbReference>
<dbReference type="PANTHER" id="PTHR30442:SF0">
    <property type="entry name" value="FE(3+) DICITRATE TRANSPORT PROTEIN FECA"/>
    <property type="match status" value="1"/>
</dbReference>
<keyword evidence="5 11" id="KW-0732">Signal</keyword>
<feature type="signal peptide" evidence="11">
    <location>
        <begin position="1"/>
        <end position="19"/>
    </location>
</feature>
<dbReference type="InterPro" id="IPR000531">
    <property type="entry name" value="Beta-barrel_TonB"/>
</dbReference>
<dbReference type="InterPro" id="IPR037066">
    <property type="entry name" value="Plug_dom_sf"/>
</dbReference>
<proteinExistence type="inferred from homology"/>
<keyword evidence="14" id="KW-0675">Receptor</keyword>
<name>A0A937AER2_9BACT</name>
<keyword evidence="4 9" id="KW-0812">Transmembrane</keyword>
<dbReference type="PANTHER" id="PTHR30442">
    <property type="entry name" value="IRON III DICITRATE TRANSPORT PROTEIN FECA"/>
    <property type="match status" value="1"/>
</dbReference>
<dbReference type="Pfam" id="PF13715">
    <property type="entry name" value="CarbopepD_reg_2"/>
    <property type="match status" value="1"/>
</dbReference>
<evidence type="ECO:0000256" key="7">
    <source>
        <dbReference type="ARBA" id="ARBA00023136"/>
    </source>
</evidence>
<dbReference type="Proteomes" id="UP000642920">
    <property type="component" value="Unassembled WGS sequence"/>
</dbReference>
<dbReference type="Gene3D" id="2.170.130.10">
    <property type="entry name" value="TonB-dependent receptor, plug domain"/>
    <property type="match status" value="1"/>
</dbReference>
<dbReference type="InterPro" id="IPR036942">
    <property type="entry name" value="Beta-barrel_TonB_sf"/>
</dbReference>
<evidence type="ECO:0000256" key="11">
    <source>
        <dbReference type="SAM" id="SignalP"/>
    </source>
</evidence>
<dbReference type="SUPFAM" id="SSF49464">
    <property type="entry name" value="Carboxypeptidase regulatory domain-like"/>
    <property type="match status" value="1"/>
</dbReference>
<dbReference type="Gene3D" id="2.60.40.1120">
    <property type="entry name" value="Carboxypeptidase-like, regulatory domain"/>
    <property type="match status" value="1"/>
</dbReference>
<evidence type="ECO:0000256" key="2">
    <source>
        <dbReference type="ARBA" id="ARBA00022448"/>
    </source>
</evidence>
<keyword evidence="8 9" id="KW-0998">Cell outer membrane</keyword>
<dbReference type="GO" id="GO:0033214">
    <property type="term" value="P:siderophore-iron import into cell"/>
    <property type="evidence" value="ECO:0007669"/>
    <property type="project" value="TreeGrafter"/>
</dbReference>
<feature type="chain" id="PRO_5038081965" evidence="11">
    <location>
        <begin position="20"/>
        <end position="817"/>
    </location>
</feature>
<dbReference type="AlphaFoldDB" id="A0A937AER2"/>
<dbReference type="PROSITE" id="PS52016">
    <property type="entry name" value="TONB_DEPENDENT_REC_3"/>
    <property type="match status" value="1"/>
</dbReference>
<keyword evidence="7 9" id="KW-0472">Membrane</keyword>
<dbReference type="InterPro" id="IPR010917">
    <property type="entry name" value="TonB_rcpt_CS"/>
</dbReference>
<accession>A0A937AER2</accession>
<comment type="similarity">
    <text evidence="9 10">Belongs to the TonB-dependent receptor family.</text>
</comment>
<evidence type="ECO:0000256" key="9">
    <source>
        <dbReference type="PROSITE-ProRule" id="PRU01360"/>
    </source>
</evidence>
<dbReference type="EMBL" id="JAERQG010000001">
    <property type="protein sequence ID" value="MBL0764259.1"/>
    <property type="molecule type" value="Genomic_DNA"/>
</dbReference>
<feature type="domain" description="TonB-dependent receptor-like beta-barrel" evidence="12">
    <location>
        <begin position="325"/>
        <end position="783"/>
    </location>
</feature>
<protein>
    <submittedName>
        <fullName evidence="14">TonB-dependent receptor</fullName>
    </submittedName>
</protein>
<keyword evidence="3 9" id="KW-1134">Transmembrane beta strand</keyword>
<dbReference type="Pfam" id="PF07715">
    <property type="entry name" value="Plug"/>
    <property type="match status" value="1"/>
</dbReference>
<dbReference type="GO" id="GO:0009279">
    <property type="term" value="C:cell outer membrane"/>
    <property type="evidence" value="ECO:0007669"/>
    <property type="project" value="UniProtKB-SubCell"/>
</dbReference>
<evidence type="ECO:0000256" key="10">
    <source>
        <dbReference type="RuleBase" id="RU003357"/>
    </source>
</evidence>
<dbReference type="InterPro" id="IPR012910">
    <property type="entry name" value="Plug_dom"/>
</dbReference>
<dbReference type="PROSITE" id="PS01156">
    <property type="entry name" value="TONB_DEPENDENT_REC_2"/>
    <property type="match status" value="1"/>
</dbReference>
<evidence type="ECO:0000313" key="14">
    <source>
        <dbReference type="EMBL" id="MBL0764259.1"/>
    </source>
</evidence>
<evidence type="ECO:0000259" key="12">
    <source>
        <dbReference type="Pfam" id="PF00593"/>
    </source>
</evidence>
<comment type="subcellular location">
    <subcellularLocation>
        <location evidence="1 9">Cell outer membrane</location>
        <topology evidence="1 9">Multi-pass membrane protein</topology>
    </subcellularLocation>
</comment>
<feature type="domain" description="TonB-dependent receptor plug" evidence="13">
    <location>
        <begin position="147"/>
        <end position="233"/>
    </location>
</feature>
<evidence type="ECO:0000256" key="4">
    <source>
        <dbReference type="ARBA" id="ARBA00022692"/>
    </source>
</evidence>
<gene>
    <name evidence="14" type="ORF">JKP34_03275</name>
</gene>
<evidence type="ECO:0000313" key="15">
    <source>
        <dbReference type="Proteomes" id="UP000642920"/>
    </source>
</evidence>
<sequence>MRHFVYILFIFFLSSSAYTQGIEGYVRTEEGQNPIEGAQVFILDTDIQTMTDENGYYKLALKAGDYNVGVFYFERQSVVKDVSVEEVTELLSFSMPMLETVLQEVITSGNKDDDKNIDRLNAVEGTNIYEGKKNELIKLEKLNGNLATNSARQVFAKVPGLNIWESDAAGLQLGIGGRGLDPNRTSNFNTRQNGYDISADPLGYPESYYTPPMEALSRIEVVRGAASLQYGTQFGGMVNFVFKEGPDKKPFEFNTRNTVGSFGLFSSYNSVGGSTKLMDYFAYYQRKQGNGWRDNESFTANSAFANTTFHITDELDIALEFTHMDYLAQQPGGLNYDQFLDDPSQSLRERNWFSVEWNIPAITVDYRVSSKTNLSLQTYGLVGHRKALGNIQIPNIEDDFSKKRNLLIDNYENFASELRGLHRYNLLGELHALTFGARYFRGNTLQLQGDGPSGNSVDFTFYNDEFTEGLNYRYPNENLAIFAENIFNVSEKLSITPGIRYEYIKTKANGVYNFISEDNAGNILTNIEYQEQREYPRDFILLGIGASYKPKDEVELYANFSQNYRAITFNDMRVNNPNKIIDPDLKDESGYNTDLGLRGSLTKYLDYDWSIFYLNYKNKIAARNRREEGKPSLAQFIENAERAFVYGFESYTELNISNFFESLNDNKFSVFTNFAYLYSQYVDSSKPDIDGKRVEFTPEINVKSGLNYAVKNFSSTIQIGYVSSQFTESSNAGIGALNNSSFNSSDIETRGGVNGLIPSYYVMDFSCKYKYKFAQIEAGINNLTDNIYFTRRSTGYPGPGILPSPGRNFYVTLGLKF</sequence>
<reference evidence="14" key="1">
    <citation type="submission" date="2021-01" db="EMBL/GenBank/DDBJ databases">
        <title>Marivirga sp. nov., isolated from intertidal surface sediments.</title>
        <authorList>
            <person name="Zhang M."/>
        </authorList>
    </citation>
    <scope>NUCLEOTIDE SEQUENCE</scope>
    <source>
        <strain evidence="14">SM1354</strain>
    </source>
</reference>
<organism evidence="14 15">
    <name type="scientific">Marivirga atlantica</name>
    <dbReference type="NCBI Taxonomy" id="1548457"/>
    <lineage>
        <taxon>Bacteria</taxon>
        <taxon>Pseudomonadati</taxon>
        <taxon>Bacteroidota</taxon>
        <taxon>Cytophagia</taxon>
        <taxon>Cytophagales</taxon>
        <taxon>Marivirgaceae</taxon>
        <taxon>Marivirga</taxon>
    </lineage>
</organism>
<evidence type="ECO:0000259" key="13">
    <source>
        <dbReference type="Pfam" id="PF07715"/>
    </source>
</evidence>
<evidence type="ECO:0000256" key="1">
    <source>
        <dbReference type="ARBA" id="ARBA00004571"/>
    </source>
</evidence>
<dbReference type="InterPro" id="IPR039426">
    <property type="entry name" value="TonB-dep_rcpt-like"/>
</dbReference>
<evidence type="ECO:0000256" key="5">
    <source>
        <dbReference type="ARBA" id="ARBA00022729"/>
    </source>
</evidence>
<dbReference type="InterPro" id="IPR008969">
    <property type="entry name" value="CarboxyPept-like_regulatory"/>
</dbReference>
<dbReference type="Pfam" id="PF00593">
    <property type="entry name" value="TonB_dep_Rec_b-barrel"/>
    <property type="match status" value="1"/>
</dbReference>
<keyword evidence="15" id="KW-1185">Reference proteome</keyword>
<dbReference type="SUPFAM" id="SSF56935">
    <property type="entry name" value="Porins"/>
    <property type="match status" value="1"/>
</dbReference>
<keyword evidence="2 9" id="KW-0813">Transport</keyword>